<dbReference type="EMBL" id="MU806902">
    <property type="protein sequence ID" value="KAJ3832622.1"/>
    <property type="molecule type" value="Genomic_DNA"/>
</dbReference>
<dbReference type="Proteomes" id="UP001163846">
    <property type="component" value="Unassembled WGS sequence"/>
</dbReference>
<feature type="region of interest" description="Disordered" evidence="1">
    <location>
        <begin position="433"/>
        <end position="551"/>
    </location>
</feature>
<proteinExistence type="predicted"/>
<gene>
    <name evidence="2" type="ORF">F5878DRAFT_703034</name>
</gene>
<feature type="compositionally biased region" description="Basic and acidic residues" evidence="1">
    <location>
        <begin position="536"/>
        <end position="551"/>
    </location>
</feature>
<dbReference type="AlphaFoldDB" id="A0AA38UBD3"/>
<sequence length="660" mass="75272">MSASSSRGSRGTKKPSLLSHPLRTRATQEVLNPIDPHFTTPSRKRKPGEKMSQSEEVEPAPTSTEPAPITTEAVEPEFLDTVPGMYGSPSRSPLEEERIEEWPGSYNSPPAAGIQFMPDDEITELMRPAEDEESEAIQPLVRKDADEELFDAYGIEPLQEISGAIPMNERTMLPAGLTRSEQKDIRIVSLRDDCNQVEYASLSGVFDLPEIPERHRTLLAERQRKAVKFGSEFIRKEYLQAFESKVLTLNDRRRCKKVLLLLDTCLLNWRIASTRIEDREIKYYSLLRDNLYNLLKALREIRDNAITDFQTAGKKAPFMPQWGPYGSPENWWSWNDAECVAATFRVDTERFLYNILEHHQVGWKSPKGKEKEVDAASETTTRGLPRDRIPTESISRALEAQNTQWRNLQGRTRDFLKPPTISAAAATNSKRFAEEFASSSVPFQRDPPPHQRNRDTVSPLDQPRKPARRDSQPSDDGPNSSGEERRSQQSQRPKKRQDKPKSSRRPGGGGDPSEPSDGSGDDKKKKDPPPRIPRPTRSDEIPNRVTREDPRFDVKLKPDTIPTWDGDMDNIINWETQINSLAKRSATIYTQLGYLVPGRLRGDANLWYYSQSERRRDQLEEDWGTLKAGINAYYMNQTWMDDQMAIANNAHFREQGHATE</sequence>
<protein>
    <submittedName>
        <fullName evidence="2">Uncharacterized protein</fullName>
    </submittedName>
</protein>
<reference evidence="2" key="1">
    <citation type="submission" date="2022-08" db="EMBL/GenBank/DDBJ databases">
        <authorList>
            <consortium name="DOE Joint Genome Institute"/>
            <person name="Min B."/>
            <person name="Riley R."/>
            <person name="Sierra-Patev S."/>
            <person name="Naranjo-Ortiz M."/>
            <person name="Looney B."/>
            <person name="Konkel Z."/>
            <person name="Slot J.C."/>
            <person name="Sakamoto Y."/>
            <person name="Steenwyk J.L."/>
            <person name="Rokas A."/>
            <person name="Carro J."/>
            <person name="Camarero S."/>
            <person name="Ferreira P."/>
            <person name="Molpeceres G."/>
            <person name="Ruiz-Duenas F.J."/>
            <person name="Serrano A."/>
            <person name="Henrissat B."/>
            <person name="Drula E."/>
            <person name="Hughes K.W."/>
            <person name="Mata J.L."/>
            <person name="Ishikawa N.K."/>
            <person name="Vargas-Isla R."/>
            <person name="Ushijima S."/>
            <person name="Smith C.A."/>
            <person name="Ahrendt S."/>
            <person name="Andreopoulos W."/>
            <person name="He G."/>
            <person name="Labutti K."/>
            <person name="Lipzen A."/>
            <person name="Ng V."/>
            <person name="Sandor L."/>
            <person name="Barry K."/>
            <person name="Martinez A.T."/>
            <person name="Xiao Y."/>
            <person name="Gibbons J.G."/>
            <person name="Terashima K."/>
            <person name="Hibbett D.S."/>
            <person name="Grigoriev I.V."/>
        </authorList>
    </citation>
    <scope>NUCLEOTIDE SEQUENCE</scope>
    <source>
        <strain evidence="2">TFB9207</strain>
    </source>
</reference>
<evidence type="ECO:0000313" key="3">
    <source>
        <dbReference type="Proteomes" id="UP001163846"/>
    </source>
</evidence>
<feature type="compositionally biased region" description="Basic and acidic residues" evidence="1">
    <location>
        <begin position="520"/>
        <end position="529"/>
    </location>
</feature>
<feature type="compositionally biased region" description="Basic residues" evidence="1">
    <location>
        <begin position="492"/>
        <end position="504"/>
    </location>
</feature>
<feature type="region of interest" description="Disordered" evidence="1">
    <location>
        <begin position="364"/>
        <end position="391"/>
    </location>
</feature>
<feature type="region of interest" description="Disordered" evidence="1">
    <location>
        <begin position="1"/>
        <end position="82"/>
    </location>
</feature>
<comment type="caution">
    <text evidence="2">The sequence shown here is derived from an EMBL/GenBank/DDBJ whole genome shotgun (WGS) entry which is preliminary data.</text>
</comment>
<feature type="non-terminal residue" evidence="2">
    <location>
        <position position="660"/>
    </location>
</feature>
<feature type="compositionally biased region" description="Basic and acidic residues" evidence="1">
    <location>
        <begin position="462"/>
        <end position="472"/>
    </location>
</feature>
<evidence type="ECO:0000256" key="1">
    <source>
        <dbReference type="SAM" id="MobiDB-lite"/>
    </source>
</evidence>
<keyword evidence="3" id="KW-1185">Reference proteome</keyword>
<name>A0AA38UBD3_9AGAR</name>
<evidence type="ECO:0000313" key="2">
    <source>
        <dbReference type="EMBL" id="KAJ3832622.1"/>
    </source>
</evidence>
<accession>A0AA38UBD3</accession>
<organism evidence="2 3">
    <name type="scientific">Lentinula raphanica</name>
    <dbReference type="NCBI Taxonomy" id="153919"/>
    <lineage>
        <taxon>Eukaryota</taxon>
        <taxon>Fungi</taxon>
        <taxon>Dikarya</taxon>
        <taxon>Basidiomycota</taxon>
        <taxon>Agaricomycotina</taxon>
        <taxon>Agaricomycetes</taxon>
        <taxon>Agaricomycetidae</taxon>
        <taxon>Agaricales</taxon>
        <taxon>Marasmiineae</taxon>
        <taxon>Omphalotaceae</taxon>
        <taxon>Lentinula</taxon>
    </lineage>
</organism>